<evidence type="ECO:0000256" key="1">
    <source>
        <dbReference type="SAM" id="MobiDB-lite"/>
    </source>
</evidence>
<proteinExistence type="predicted"/>
<reference evidence="3" key="1">
    <citation type="journal article" date="2019" name="J. Virol.">
        <title>Medusavirus, a novel large DNA virus discovered from hot spring water.</title>
        <authorList>
            <person name="Yoshikawa G."/>
            <person name="Blanc-Mathieu R."/>
            <person name="Song C."/>
            <person name="Kayama Y."/>
            <person name="Mochizuki T."/>
            <person name="Murata K."/>
            <person name="Ogata H."/>
            <person name="Takemura M."/>
        </authorList>
    </citation>
    <scope>NUCLEOTIDE SEQUENCE [LARGE SCALE GENOMIC DNA]</scope>
</reference>
<sequence length="65" mass="7564">MRHTTIDTSSASNDSHARKRPPSTEDLKRKAIASLCVKHYAEQTAMLARHIREQRELEEYLNRIT</sequence>
<evidence type="ECO:0000313" key="2">
    <source>
        <dbReference type="EMBL" id="BBI30166.1"/>
    </source>
</evidence>
<keyword evidence="3" id="KW-1185">Reference proteome</keyword>
<dbReference type="EMBL" id="AP018495">
    <property type="protein sequence ID" value="BBI30166.1"/>
    <property type="molecule type" value="Genomic_DNA"/>
</dbReference>
<accession>A0A3T1CWG0</accession>
<feature type="compositionally biased region" description="Polar residues" evidence="1">
    <location>
        <begin position="1"/>
        <end position="14"/>
    </location>
</feature>
<dbReference type="Proteomes" id="UP001161669">
    <property type="component" value="Segment"/>
</dbReference>
<dbReference type="KEGG" id="vg:80540518"/>
<protein>
    <submittedName>
        <fullName evidence="2">Uncharacterized protein</fullName>
    </submittedName>
</protein>
<name>A0A3T1CWG0_9VIRU</name>
<evidence type="ECO:0000313" key="3">
    <source>
        <dbReference type="Proteomes" id="UP001161669"/>
    </source>
</evidence>
<organism evidence="2 3">
    <name type="scientific">Acanthamoeba castellanii medusavirus J1</name>
    <dbReference type="NCBI Taxonomy" id="3114988"/>
    <lineage>
        <taxon>Viruses</taxon>
        <taxon>Varidnaviria</taxon>
        <taxon>Bamfordvirae</taxon>
        <taxon>Nucleocytoviricota</taxon>
        <taxon>Megaviricetes</taxon>
        <taxon>Mamonoviridae</taxon>
        <taxon>Medusavirus</taxon>
        <taxon>Medusavirus medusae</taxon>
    </lineage>
</organism>
<feature type="region of interest" description="Disordered" evidence="1">
    <location>
        <begin position="1"/>
        <end position="27"/>
    </location>
</feature>